<keyword evidence="4" id="KW-1185">Reference proteome</keyword>
<reference evidence="2" key="2">
    <citation type="submission" date="2021-01" db="EMBL/GenBank/DDBJ databases">
        <authorList>
            <person name="Yu Y."/>
        </authorList>
    </citation>
    <scope>NUCLEOTIDE SEQUENCE</scope>
    <source>
        <strain evidence="2">As-5</strain>
        <strain evidence="3">As-6</strain>
    </source>
</reference>
<dbReference type="RefSeq" id="WP_205405127.1">
    <property type="nucleotide sequence ID" value="NZ_JAFFTA010000004.1"/>
</dbReference>
<dbReference type="Proteomes" id="UP000784064">
    <property type="component" value="Unassembled WGS sequence"/>
</dbReference>
<dbReference type="AlphaFoldDB" id="A0AAW4GER5"/>
<keyword evidence="1" id="KW-0812">Transmembrane</keyword>
<feature type="transmembrane region" description="Helical" evidence="1">
    <location>
        <begin position="30"/>
        <end position="49"/>
    </location>
</feature>
<dbReference type="Proteomes" id="UP000749453">
    <property type="component" value="Unassembled WGS sequence"/>
</dbReference>
<keyword evidence="1" id="KW-0472">Membrane</keyword>
<keyword evidence="1" id="KW-1133">Transmembrane helix</keyword>
<reference evidence="4" key="1">
    <citation type="submission" date="2021-01" db="EMBL/GenBank/DDBJ databases">
        <title>Stenotrophomonas maltophilia.</title>
        <authorList>
            <person name="Yu Y."/>
        </authorList>
    </citation>
    <scope>NUCLEOTIDE SEQUENCE [LARGE SCALE GENOMIC DNA]</scope>
    <source>
        <strain evidence="4">As-6</strain>
    </source>
</reference>
<evidence type="ECO:0000256" key="1">
    <source>
        <dbReference type="SAM" id="Phobius"/>
    </source>
</evidence>
<gene>
    <name evidence="2" type="ORF">JJW18_04460</name>
    <name evidence="3" type="ORF">JJW19_16650</name>
</gene>
<dbReference type="EMBL" id="JAFFTB010000029">
    <property type="protein sequence ID" value="MBM9939765.1"/>
    <property type="molecule type" value="Genomic_DNA"/>
</dbReference>
<evidence type="ECO:0000313" key="5">
    <source>
        <dbReference type="Proteomes" id="UP000784064"/>
    </source>
</evidence>
<organism evidence="2 5">
    <name type="scientific">Stenotrophomonas lactitubi</name>
    <dbReference type="NCBI Taxonomy" id="2045214"/>
    <lineage>
        <taxon>Bacteria</taxon>
        <taxon>Pseudomonadati</taxon>
        <taxon>Pseudomonadota</taxon>
        <taxon>Gammaproteobacteria</taxon>
        <taxon>Lysobacterales</taxon>
        <taxon>Lysobacteraceae</taxon>
        <taxon>Stenotrophomonas</taxon>
    </lineage>
</organism>
<evidence type="ECO:0000313" key="2">
    <source>
        <dbReference type="EMBL" id="MBM9912719.1"/>
    </source>
</evidence>
<evidence type="ECO:0000313" key="4">
    <source>
        <dbReference type="Proteomes" id="UP000749453"/>
    </source>
</evidence>
<name>A0AAW4GER5_9GAMM</name>
<sequence length="51" mass="5720">MLAAASHRCTLWLAVPIYLLWRQQRSFANGGVYLFLVSFELMYAVLAGISA</sequence>
<proteinExistence type="predicted"/>
<evidence type="ECO:0000313" key="3">
    <source>
        <dbReference type="EMBL" id="MBM9939765.1"/>
    </source>
</evidence>
<dbReference type="EMBL" id="JAFFTA010000004">
    <property type="protein sequence ID" value="MBM9912719.1"/>
    <property type="molecule type" value="Genomic_DNA"/>
</dbReference>
<accession>A0AAW4GER5</accession>
<comment type="caution">
    <text evidence="2">The sequence shown here is derived from an EMBL/GenBank/DDBJ whole genome shotgun (WGS) entry which is preliminary data.</text>
</comment>
<protein>
    <submittedName>
        <fullName evidence="2">Uncharacterized protein</fullName>
    </submittedName>
</protein>